<evidence type="ECO:0000313" key="1">
    <source>
        <dbReference type="EMBL" id="DAG02341.1"/>
    </source>
</evidence>
<proteinExistence type="predicted"/>
<name>A0A8S5V6M4_9CAUD</name>
<protein>
    <submittedName>
        <fullName evidence="1">Uncharacterized protein</fullName>
    </submittedName>
</protein>
<accession>A0A8S5V6M4</accession>
<sequence>MGIAQNLRHIYALKKPIPKIPYLEQINNLSISPIEHRCHAKPVRLRRFKRLHEFLLVLMG</sequence>
<dbReference type="EMBL" id="BK016208">
    <property type="protein sequence ID" value="DAG02341.1"/>
    <property type="molecule type" value="Genomic_DNA"/>
</dbReference>
<organism evidence="1">
    <name type="scientific">Myoviridae sp. ctRci5</name>
    <dbReference type="NCBI Taxonomy" id="2825105"/>
    <lineage>
        <taxon>Viruses</taxon>
        <taxon>Duplodnaviria</taxon>
        <taxon>Heunggongvirae</taxon>
        <taxon>Uroviricota</taxon>
        <taxon>Caudoviricetes</taxon>
    </lineage>
</organism>
<reference evidence="1" key="1">
    <citation type="journal article" date="2021" name="Proc. Natl. Acad. Sci. U.S.A.">
        <title>A Catalog of Tens of Thousands of Viruses from Human Metagenomes Reveals Hidden Associations with Chronic Diseases.</title>
        <authorList>
            <person name="Tisza M.J."/>
            <person name="Buck C.B."/>
        </authorList>
    </citation>
    <scope>NUCLEOTIDE SEQUENCE</scope>
    <source>
        <strain evidence="1">CtRci5</strain>
    </source>
</reference>